<comment type="caution">
    <text evidence="10">The sequence shown here is derived from an EMBL/GenBank/DDBJ whole genome shotgun (WGS) entry which is preliminary data.</text>
</comment>
<evidence type="ECO:0000256" key="9">
    <source>
        <dbReference type="SAM" id="Phobius"/>
    </source>
</evidence>
<feature type="transmembrane region" description="Helical" evidence="9">
    <location>
        <begin position="159"/>
        <end position="182"/>
    </location>
</feature>
<feature type="transmembrane region" description="Helical" evidence="9">
    <location>
        <begin position="484"/>
        <end position="505"/>
    </location>
</feature>
<feature type="compositionally biased region" description="Basic and acidic residues" evidence="8">
    <location>
        <begin position="24"/>
        <end position="36"/>
    </location>
</feature>
<accession>A0A2B7YCZ9</accession>
<dbReference type="FunFam" id="1.20.1250.20:FF:000085">
    <property type="entry name" value="MFS peptide transporter Ptr2"/>
    <property type="match status" value="1"/>
</dbReference>
<feature type="transmembrane region" description="Helical" evidence="9">
    <location>
        <begin position="517"/>
        <end position="536"/>
    </location>
</feature>
<dbReference type="OrthoDB" id="8904098at2759"/>
<dbReference type="InterPro" id="IPR036259">
    <property type="entry name" value="MFS_trans_sf"/>
</dbReference>
<feature type="region of interest" description="Disordered" evidence="8">
    <location>
        <begin position="24"/>
        <end position="50"/>
    </location>
</feature>
<evidence type="ECO:0000256" key="6">
    <source>
        <dbReference type="ARBA" id="ARBA00023136"/>
    </source>
</evidence>
<feature type="transmembrane region" description="Helical" evidence="9">
    <location>
        <begin position="244"/>
        <end position="265"/>
    </location>
</feature>
<evidence type="ECO:0000256" key="8">
    <source>
        <dbReference type="SAM" id="MobiDB-lite"/>
    </source>
</evidence>
<keyword evidence="4 7" id="KW-0812">Transmembrane</keyword>
<comment type="similarity">
    <text evidence="2 7">Belongs to the major facilitator superfamily. Proton-dependent oligopeptide transporter (POT/PTR) (TC 2.A.17) family.</text>
</comment>
<keyword evidence="3 7" id="KW-0813">Transport</keyword>
<evidence type="ECO:0000256" key="5">
    <source>
        <dbReference type="ARBA" id="ARBA00022989"/>
    </source>
</evidence>
<dbReference type="Pfam" id="PF00854">
    <property type="entry name" value="PTR2"/>
    <property type="match status" value="1"/>
</dbReference>
<dbReference type="GO" id="GO:0071916">
    <property type="term" value="F:dipeptide transmembrane transporter activity"/>
    <property type="evidence" value="ECO:0007669"/>
    <property type="project" value="UniProtKB-ARBA"/>
</dbReference>
<name>A0A2B7YCZ9_POLH7</name>
<gene>
    <name evidence="10" type="ORF">AJ80_04332</name>
</gene>
<feature type="transmembrane region" description="Helical" evidence="9">
    <location>
        <begin position="271"/>
        <end position="292"/>
    </location>
</feature>
<comment type="subcellular location">
    <subcellularLocation>
        <location evidence="1 7">Membrane</location>
        <topology evidence="1 7">Multi-pass membrane protein</topology>
    </subcellularLocation>
</comment>
<evidence type="ECO:0000313" key="10">
    <source>
        <dbReference type="EMBL" id="PGH18913.1"/>
    </source>
</evidence>
<dbReference type="Proteomes" id="UP000224634">
    <property type="component" value="Unassembled WGS sequence"/>
</dbReference>
<evidence type="ECO:0000256" key="1">
    <source>
        <dbReference type="ARBA" id="ARBA00004141"/>
    </source>
</evidence>
<reference evidence="10 11" key="1">
    <citation type="submission" date="2017-10" db="EMBL/GenBank/DDBJ databases">
        <title>Comparative genomics in systemic dimorphic fungi from Ajellomycetaceae.</title>
        <authorList>
            <person name="Munoz J.F."/>
            <person name="Mcewen J.G."/>
            <person name="Clay O.K."/>
            <person name="Cuomo C.A."/>
        </authorList>
    </citation>
    <scope>NUCLEOTIDE SEQUENCE [LARGE SCALE GENOMIC DNA]</scope>
    <source>
        <strain evidence="10 11">UAMH7299</strain>
    </source>
</reference>
<dbReference type="InterPro" id="IPR018456">
    <property type="entry name" value="PTR2_symporter_CS"/>
</dbReference>
<evidence type="ECO:0000256" key="7">
    <source>
        <dbReference type="RuleBase" id="RU003755"/>
    </source>
</evidence>
<keyword evidence="5 9" id="KW-1133">Transmembrane helix</keyword>
<feature type="transmembrane region" description="Helical" evidence="9">
    <location>
        <begin position="428"/>
        <end position="451"/>
    </location>
</feature>
<dbReference type="EMBL" id="PDNA01000054">
    <property type="protein sequence ID" value="PGH18913.1"/>
    <property type="molecule type" value="Genomic_DNA"/>
</dbReference>
<organism evidence="10 11">
    <name type="scientific">Polytolypa hystricis (strain UAMH7299)</name>
    <dbReference type="NCBI Taxonomy" id="1447883"/>
    <lineage>
        <taxon>Eukaryota</taxon>
        <taxon>Fungi</taxon>
        <taxon>Dikarya</taxon>
        <taxon>Ascomycota</taxon>
        <taxon>Pezizomycotina</taxon>
        <taxon>Eurotiomycetes</taxon>
        <taxon>Eurotiomycetidae</taxon>
        <taxon>Onygenales</taxon>
        <taxon>Onygenales incertae sedis</taxon>
        <taxon>Polytolypa</taxon>
    </lineage>
</organism>
<protein>
    <recommendedName>
        <fullName evidence="12">POT family proton-dependent oligopeptide transporter</fullName>
    </recommendedName>
</protein>
<dbReference type="GO" id="GO:0005886">
    <property type="term" value="C:plasma membrane"/>
    <property type="evidence" value="ECO:0007669"/>
    <property type="project" value="UniProtKB-ARBA"/>
</dbReference>
<dbReference type="PANTHER" id="PTHR11654">
    <property type="entry name" value="OLIGOPEPTIDE TRANSPORTER-RELATED"/>
    <property type="match status" value="1"/>
</dbReference>
<evidence type="ECO:0000256" key="3">
    <source>
        <dbReference type="ARBA" id="ARBA00022448"/>
    </source>
</evidence>
<evidence type="ECO:0000256" key="4">
    <source>
        <dbReference type="ARBA" id="ARBA00022692"/>
    </source>
</evidence>
<sequence>MAEHELPAAQLHQRVNVVAHEHRDMTGGDLPPEAKNDVGSNGLEGGLGNKEIATTVTADGDEPTEEEKHTLRHVGESLPLSAWLVAAVELSERFTYYGIQGLFQNYGQRPLDGSQGAGALGLGRQGATALTTFFNFWCYVTPIFGAIIADQYLGRYKTIFYFCLVYLAGIVVLLVTSLPFSLHNGAGLGGFISAIIIIGIGTGGIKSNVAPLIADQYKRRTMAISTTSKGERVIIDPGVTIQRIYMIFYAAINIGSLSLLATPYLERDVGFWSAFLLCLGVFIGGTTVLILGRKYYVVRPPQGGVITDAFRAIWIMIKKRNMDAPKASWQRANSGGSSVPWDDRFVDELQRALTACKVFAFYPIYWLVYGQFSSNFVSQAGQMETHGIPNDLMQNFDPISIIIFIPILDRLVYPVLQRLHIPFRPISRITVGFFIASLAMMYAAIVQHLIYSAPPCYFEPLCKASIVDGVKQGNKVHIAIQTPAYVFIGVSEIFASVSGLEYAYTKAPPSMKSFVQSMYLLTNAFGSALGMALSPLAHDPSILWLFVGLCCASVTAGVVFFLIFHHLNAKEDDLNEMDKDEVW</sequence>
<keyword evidence="6 9" id="KW-0472">Membrane</keyword>
<dbReference type="PROSITE" id="PS01023">
    <property type="entry name" value="PTR2_2"/>
    <property type="match status" value="1"/>
</dbReference>
<evidence type="ECO:0008006" key="12">
    <source>
        <dbReference type="Google" id="ProtNLM"/>
    </source>
</evidence>
<dbReference type="AlphaFoldDB" id="A0A2B7YCZ9"/>
<feature type="transmembrane region" description="Helical" evidence="9">
    <location>
        <begin position="188"/>
        <end position="214"/>
    </location>
</feature>
<evidence type="ECO:0000256" key="2">
    <source>
        <dbReference type="ARBA" id="ARBA00005982"/>
    </source>
</evidence>
<dbReference type="SUPFAM" id="SSF103473">
    <property type="entry name" value="MFS general substrate transporter"/>
    <property type="match status" value="1"/>
</dbReference>
<evidence type="ECO:0000313" key="11">
    <source>
        <dbReference type="Proteomes" id="UP000224634"/>
    </source>
</evidence>
<feature type="transmembrane region" description="Helical" evidence="9">
    <location>
        <begin position="542"/>
        <end position="564"/>
    </location>
</feature>
<dbReference type="Gene3D" id="1.20.1250.20">
    <property type="entry name" value="MFS general substrate transporter like domains"/>
    <property type="match status" value="1"/>
</dbReference>
<keyword evidence="11" id="KW-1185">Reference proteome</keyword>
<proteinExistence type="inferred from homology"/>
<dbReference type="InterPro" id="IPR000109">
    <property type="entry name" value="POT_fam"/>
</dbReference>